<name>A0ABT7YBT1_9BACT</name>
<dbReference type="RefSeq" id="WP_289999536.1">
    <property type="nucleotide sequence ID" value="NZ_JAUEPH010000003.1"/>
</dbReference>
<keyword evidence="2" id="KW-1185">Reference proteome</keyword>
<evidence type="ECO:0000313" key="2">
    <source>
        <dbReference type="Proteomes" id="UP001171916"/>
    </source>
</evidence>
<gene>
    <name evidence="1" type="ORF">QVH07_07460</name>
</gene>
<sequence>MRGYLVVLLFGVVFVGCKSSANVNSTRSDFSNYTEDVSATLPDYPDYQDQLAQIEEPVESSDLAIDDQLAAIGRDLAAQNESEPYFDGYTVLIYSGIDREMAFETQESLEELFPDLNSRMQYEQPRYLLKIGQYKHRFEAQKNYSLLKETFPSVRIIQDRIQRKDFQLDSEKNDNDEGEN</sequence>
<organism evidence="1 2">
    <name type="scientific">Algoriphagus sediminis</name>
    <dbReference type="NCBI Taxonomy" id="3057113"/>
    <lineage>
        <taxon>Bacteria</taxon>
        <taxon>Pseudomonadati</taxon>
        <taxon>Bacteroidota</taxon>
        <taxon>Cytophagia</taxon>
        <taxon>Cytophagales</taxon>
        <taxon>Cyclobacteriaceae</taxon>
        <taxon>Algoriphagus</taxon>
    </lineage>
</organism>
<comment type="caution">
    <text evidence="1">The sequence shown here is derived from an EMBL/GenBank/DDBJ whole genome shotgun (WGS) entry which is preliminary data.</text>
</comment>
<proteinExistence type="predicted"/>
<dbReference type="Proteomes" id="UP001171916">
    <property type="component" value="Unassembled WGS sequence"/>
</dbReference>
<dbReference type="EMBL" id="JAUEPH010000003">
    <property type="protein sequence ID" value="MDN3203980.1"/>
    <property type="molecule type" value="Genomic_DNA"/>
</dbReference>
<evidence type="ECO:0008006" key="3">
    <source>
        <dbReference type="Google" id="ProtNLM"/>
    </source>
</evidence>
<reference evidence="1" key="1">
    <citation type="submission" date="2023-06" db="EMBL/GenBank/DDBJ databases">
        <title>Robiginitalea aurantiacus sp. nov. and Algoriphagus sediminis sp. nov., isolated from coastal sediment.</title>
        <authorList>
            <person name="Zhou Z.Y."/>
            <person name="An J."/>
            <person name="Jia Y.W."/>
            <person name="Du Z.J."/>
        </authorList>
    </citation>
    <scope>NUCLEOTIDE SEQUENCE</scope>
    <source>
        <strain evidence="1">C2-7</strain>
    </source>
</reference>
<accession>A0ABT7YBT1</accession>
<evidence type="ECO:0000313" key="1">
    <source>
        <dbReference type="EMBL" id="MDN3203980.1"/>
    </source>
</evidence>
<dbReference type="PROSITE" id="PS51257">
    <property type="entry name" value="PROKAR_LIPOPROTEIN"/>
    <property type="match status" value="1"/>
</dbReference>
<protein>
    <recommendedName>
        <fullName evidence="3">SPOR domain-containing protein</fullName>
    </recommendedName>
</protein>